<organism evidence="4 5">
    <name type="scientific">Hamadaea flava</name>
    <dbReference type="NCBI Taxonomy" id="1742688"/>
    <lineage>
        <taxon>Bacteria</taxon>
        <taxon>Bacillati</taxon>
        <taxon>Actinomycetota</taxon>
        <taxon>Actinomycetes</taxon>
        <taxon>Micromonosporales</taxon>
        <taxon>Micromonosporaceae</taxon>
        <taxon>Hamadaea</taxon>
    </lineage>
</organism>
<dbReference type="SUPFAM" id="SSF116726">
    <property type="entry name" value="TrkA C-terminal domain-like"/>
    <property type="match status" value="1"/>
</dbReference>
<accession>A0ABV8LQK1</accession>
<reference evidence="5" key="1">
    <citation type="journal article" date="2019" name="Int. J. Syst. Evol. Microbiol.">
        <title>The Global Catalogue of Microorganisms (GCM) 10K type strain sequencing project: providing services to taxonomists for standard genome sequencing and annotation.</title>
        <authorList>
            <consortium name="The Broad Institute Genomics Platform"/>
            <consortium name="The Broad Institute Genome Sequencing Center for Infectious Disease"/>
            <person name="Wu L."/>
            <person name="Ma J."/>
        </authorList>
    </citation>
    <scope>NUCLEOTIDE SEQUENCE [LARGE SCALE GENOMIC DNA]</scope>
    <source>
        <strain evidence="5">CGMCC 4.7289</strain>
    </source>
</reference>
<dbReference type="Gene3D" id="3.40.50.720">
    <property type="entry name" value="NAD(P)-binding Rossmann-like Domain"/>
    <property type="match status" value="2"/>
</dbReference>
<keyword evidence="1" id="KW-0812">Transmembrane</keyword>
<sequence length="568" mass="60647">MTLPTPAQRTPVSAHFVVCGFDGLAYRLAEQLTTRYDTDVVVVMTEEQQHQPGARDFAELDRVRVLVVERVSEKALELARLTDAAGLALTAQDDVGNIHLALQAREQSARMRIVIRMYNSSLAHSIEPLLGDCKVLSDSEIAAPALVASALREVAANPVKVAQRTLVVVRRADVSDRYVICGLADTAADGGPRMLPRDEQAADLVLADLRGIPDLESTLGARPAPAKGRRIGVARTFLGTLVSRKSRIAISVVLGLIVVATAALAVSLKVGPGEASYQALATVLGGPQATDGYSPWQKTLQLILGVAGLALVPLITALVVEGMVRARLAVAEVRLRQPHADHLVVAGLGGVGTRVLRLLHDRGVRMVAIAAEEKSRGVPLARELGIPLVIGDPGRESTLRAAGVDQARALLAITNSDASNLETALRARNLRASLHVVLRLFDGDLARRVRRTFNLPYSHSVSYLAAPAFAEALMDREVIGTIPVERRVLLLAEVVVAAGSDLDGARIADADDPGDLRVIALNEFGEPRPLWRPAPARRMRTNDRLTVVGTRAGLSALIRRSVAGSRTA</sequence>
<feature type="transmembrane region" description="Helical" evidence="1">
    <location>
        <begin position="300"/>
        <end position="320"/>
    </location>
</feature>
<gene>
    <name evidence="4" type="ORF">ACFOZ4_18495</name>
</gene>
<feature type="domain" description="RCK N-terminal" evidence="2">
    <location>
        <begin position="340"/>
        <end position="461"/>
    </location>
</feature>
<dbReference type="RefSeq" id="WP_253752960.1">
    <property type="nucleotide sequence ID" value="NZ_JAMZDZ010000001.1"/>
</dbReference>
<name>A0ABV8LQK1_9ACTN</name>
<dbReference type="InterPro" id="IPR003148">
    <property type="entry name" value="RCK_N"/>
</dbReference>
<dbReference type="PROSITE" id="PS51202">
    <property type="entry name" value="RCK_C"/>
    <property type="match status" value="1"/>
</dbReference>
<keyword evidence="1" id="KW-0472">Membrane</keyword>
<keyword evidence="5" id="KW-1185">Reference proteome</keyword>
<proteinExistence type="predicted"/>
<dbReference type="PANTHER" id="PTHR43833:SF11">
    <property type="entry name" value="VOLTAGE-GATED POTASSIUM CHANNEL KCH"/>
    <property type="match status" value="1"/>
</dbReference>
<dbReference type="EMBL" id="JBHSAY010000009">
    <property type="protein sequence ID" value="MFC4132603.1"/>
    <property type="molecule type" value="Genomic_DNA"/>
</dbReference>
<dbReference type="Pfam" id="PF02254">
    <property type="entry name" value="TrkA_N"/>
    <property type="match status" value="2"/>
</dbReference>
<dbReference type="InterPro" id="IPR006037">
    <property type="entry name" value="RCK_C"/>
</dbReference>
<feature type="transmembrane region" description="Helical" evidence="1">
    <location>
        <begin position="248"/>
        <end position="268"/>
    </location>
</feature>
<dbReference type="PROSITE" id="PS51201">
    <property type="entry name" value="RCK_N"/>
    <property type="match status" value="1"/>
</dbReference>
<comment type="caution">
    <text evidence="4">The sequence shown here is derived from an EMBL/GenBank/DDBJ whole genome shotgun (WGS) entry which is preliminary data.</text>
</comment>
<evidence type="ECO:0000256" key="1">
    <source>
        <dbReference type="SAM" id="Phobius"/>
    </source>
</evidence>
<evidence type="ECO:0000313" key="4">
    <source>
        <dbReference type="EMBL" id="MFC4132603.1"/>
    </source>
</evidence>
<dbReference type="InterPro" id="IPR050721">
    <property type="entry name" value="Trk_Ktr_HKT_K-transport"/>
</dbReference>
<evidence type="ECO:0000313" key="5">
    <source>
        <dbReference type="Proteomes" id="UP001595816"/>
    </source>
</evidence>
<keyword evidence="1" id="KW-1133">Transmembrane helix</keyword>
<dbReference type="SUPFAM" id="SSF51735">
    <property type="entry name" value="NAD(P)-binding Rossmann-fold domains"/>
    <property type="match status" value="2"/>
</dbReference>
<evidence type="ECO:0000259" key="2">
    <source>
        <dbReference type="PROSITE" id="PS51201"/>
    </source>
</evidence>
<dbReference type="PANTHER" id="PTHR43833">
    <property type="entry name" value="POTASSIUM CHANNEL PROTEIN 2-RELATED-RELATED"/>
    <property type="match status" value="1"/>
</dbReference>
<dbReference type="InterPro" id="IPR036291">
    <property type="entry name" value="NAD(P)-bd_dom_sf"/>
</dbReference>
<dbReference type="Proteomes" id="UP001595816">
    <property type="component" value="Unassembled WGS sequence"/>
</dbReference>
<evidence type="ECO:0000259" key="3">
    <source>
        <dbReference type="PROSITE" id="PS51202"/>
    </source>
</evidence>
<dbReference type="InterPro" id="IPR036721">
    <property type="entry name" value="RCK_C_sf"/>
</dbReference>
<protein>
    <submittedName>
        <fullName evidence="4">NAD-binding protein</fullName>
    </submittedName>
</protein>
<feature type="domain" description="RCK C-terminal" evidence="3">
    <location>
        <begin position="479"/>
        <end position="563"/>
    </location>
</feature>
<dbReference type="Gene3D" id="3.30.70.1450">
    <property type="entry name" value="Regulator of K+ conductance, C-terminal domain"/>
    <property type="match status" value="1"/>
</dbReference>